<evidence type="ECO:0000313" key="5">
    <source>
        <dbReference type="EMBL" id="ASK78553.1"/>
    </source>
</evidence>
<dbReference type="InterPro" id="IPR022496">
    <property type="entry name" value="T6A_TsaB"/>
</dbReference>
<dbReference type="GO" id="GO:0002949">
    <property type="term" value="P:tRNA threonylcarbamoyladenosine modification"/>
    <property type="evidence" value="ECO:0007669"/>
    <property type="project" value="InterPro"/>
</dbReference>
<dbReference type="GO" id="GO:0005829">
    <property type="term" value="C:cytosol"/>
    <property type="evidence" value="ECO:0007669"/>
    <property type="project" value="TreeGrafter"/>
</dbReference>
<feature type="domain" description="Gcp-like" evidence="4">
    <location>
        <begin position="39"/>
        <end position="160"/>
    </location>
</feature>
<protein>
    <recommendedName>
        <fullName evidence="2">tRNA threonylcarbamoyladenosine biosynthesis protein TsaB</fullName>
    </recommendedName>
    <alternativeName>
        <fullName evidence="3">t(6)A37 threonylcarbamoyladenosine biosynthesis protein TsaB</fullName>
    </alternativeName>
</protein>
<dbReference type="Proteomes" id="UP000242175">
    <property type="component" value="Chromosome large"/>
</dbReference>
<reference evidence="5 6" key="1">
    <citation type="journal article" date="2016" name="Int. J. Syst. Evol. Microbiol.">
        <title>Paraphotobacterium marinum gen. nov., sp. nov., a member of the family Vibrionaceae, isolated from surface seawater.</title>
        <authorList>
            <person name="Huang Z."/>
            <person name="Dong C."/>
            <person name="Shao Z."/>
        </authorList>
    </citation>
    <scope>NUCLEOTIDE SEQUENCE [LARGE SCALE GENOMIC DNA]</scope>
    <source>
        <strain evidence="5 6">NSCS20N07D</strain>
    </source>
</reference>
<accession>A0A220VF44</accession>
<evidence type="ECO:0000256" key="3">
    <source>
        <dbReference type="ARBA" id="ARBA00032446"/>
    </source>
</evidence>
<comment type="similarity">
    <text evidence="1">Belongs to the KAE1 / TsaD family. TsaB subfamily.</text>
</comment>
<dbReference type="InterPro" id="IPR000905">
    <property type="entry name" value="Gcp-like_dom"/>
</dbReference>
<dbReference type="SUPFAM" id="SSF53067">
    <property type="entry name" value="Actin-like ATPase domain"/>
    <property type="match status" value="2"/>
</dbReference>
<dbReference type="PANTHER" id="PTHR11735:SF11">
    <property type="entry name" value="TRNA THREONYLCARBAMOYLADENOSINE BIOSYNTHESIS PROTEIN TSAB"/>
    <property type="match status" value="1"/>
</dbReference>
<organism evidence="5 6">
    <name type="scientific">Paraphotobacterium marinum</name>
    <dbReference type="NCBI Taxonomy" id="1755811"/>
    <lineage>
        <taxon>Bacteria</taxon>
        <taxon>Pseudomonadati</taxon>
        <taxon>Pseudomonadota</taxon>
        <taxon>Gammaproteobacteria</taxon>
        <taxon>Vibrionales</taxon>
        <taxon>Vibrionaceae</taxon>
        <taxon>Paraphotobacterium</taxon>
    </lineage>
</organism>
<keyword evidence="5" id="KW-0808">Transferase</keyword>
<keyword evidence="6" id="KW-1185">Reference proteome</keyword>
<proteinExistence type="inferred from homology"/>
<dbReference type="Gene3D" id="3.30.420.40">
    <property type="match status" value="2"/>
</dbReference>
<dbReference type="InterPro" id="IPR043129">
    <property type="entry name" value="ATPase_NBD"/>
</dbReference>
<evidence type="ECO:0000259" key="4">
    <source>
        <dbReference type="Pfam" id="PF00814"/>
    </source>
</evidence>
<dbReference type="NCBIfam" id="TIGR03725">
    <property type="entry name" value="T6A_YeaZ"/>
    <property type="match status" value="1"/>
</dbReference>
<dbReference type="PANTHER" id="PTHR11735">
    <property type="entry name" value="TRNA N6-ADENOSINE THREONYLCARBAMOYLTRANSFERASE"/>
    <property type="match status" value="1"/>
</dbReference>
<dbReference type="GO" id="GO:0016740">
    <property type="term" value="F:transferase activity"/>
    <property type="evidence" value="ECO:0007669"/>
    <property type="project" value="UniProtKB-KW"/>
</dbReference>
<name>A0A220VF44_9GAMM</name>
<dbReference type="AlphaFoldDB" id="A0A220VF44"/>
<sequence>MLKEILKMNILGLDTSTEVCSVALKVGQKINKINIPTPREHTLKILPYIDKLLKQFNISISDLNLVCVGSGPGSFTGIRVALGVAKGIAFGLNIPVVSLSSLEVMSYSALKTHNSKYIFAAMDARMNQVYFSLFHKAKTTNNLESILDERVIDPHEALEFVLKYKSEAILVGNGWDAYEELHNNLTSIHNAEIFYPDAEDLINLGYISFLNGNYKSATELEALYIRNKIV</sequence>
<evidence type="ECO:0000256" key="1">
    <source>
        <dbReference type="ARBA" id="ARBA00010493"/>
    </source>
</evidence>
<evidence type="ECO:0000256" key="2">
    <source>
        <dbReference type="ARBA" id="ARBA00019012"/>
    </source>
</evidence>
<dbReference type="KEGG" id="pmai:CF386_05800"/>
<gene>
    <name evidence="5" type="primary">tsaB</name>
    <name evidence="5" type="ORF">CF386_05800</name>
</gene>
<dbReference type="Pfam" id="PF00814">
    <property type="entry name" value="TsaD"/>
    <property type="match status" value="1"/>
</dbReference>
<dbReference type="EMBL" id="CP022355">
    <property type="protein sequence ID" value="ASK78553.1"/>
    <property type="molecule type" value="Genomic_DNA"/>
</dbReference>
<evidence type="ECO:0000313" key="6">
    <source>
        <dbReference type="Proteomes" id="UP000242175"/>
    </source>
</evidence>
<dbReference type="CDD" id="cd24032">
    <property type="entry name" value="ASKHA_NBD_TsaB"/>
    <property type="match status" value="1"/>
</dbReference>